<evidence type="ECO:0000256" key="3">
    <source>
        <dbReference type="ARBA" id="ARBA00022679"/>
    </source>
</evidence>
<name>A0ABU9Z0U0_9RHOO</name>
<dbReference type="InterPro" id="IPR006464">
    <property type="entry name" value="AcTrfase_RimI/Ard1"/>
</dbReference>
<keyword evidence="9" id="KW-1185">Reference proteome</keyword>
<dbReference type="InterPro" id="IPR050680">
    <property type="entry name" value="YpeA/RimI_acetyltransf"/>
</dbReference>
<dbReference type="Gene3D" id="3.40.630.30">
    <property type="match status" value="1"/>
</dbReference>
<dbReference type="Proteomes" id="UP001410394">
    <property type="component" value="Unassembled WGS sequence"/>
</dbReference>
<comment type="caution">
    <text evidence="5">Lacks conserved residue(s) required for the propagation of feature annotation.</text>
</comment>
<dbReference type="EC" id="2.3.1.266" evidence="5 6"/>
<dbReference type="RefSeq" id="WP_345920339.1">
    <property type="nucleotide sequence ID" value="NZ_JBDIVE010000007.1"/>
</dbReference>
<dbReference type="GO" id="GO:0008999">
    <property type="term" value="F:protein-N-terminal-alanine acetyltransferase activity"/>
    <property type="evidence" value="ECO:0007669"/>
    <property type="project" value="UniProtKB-EC"/>
</dbReference>
<keyword evidence="4 5" id="KW-0012">Acyltransferase</keyword>
<dbReference type="PANTHER" id="PTHR43420:SF51">
    <property type="entry name" value="PEPTIDYL-LYSINE N-ACETYLTRANSFERASE YIAC"/>
    <property type="match status" value="1"/>
</dbReference>
<accession>A0ABU9Z0U0</accession>
<comment type="similarity">
    <text evidence="1 5 6">Belongs to the acetyltransferase family. RimI subfamily.</text>
</comment>
<feature type="active site" description="Proton donor" evidence="5">
    <location>
        <position position="116"/>
    </location>
</feature>
<dbReference type="InterPro" id="IPR016181">
    <property type="entry name" value="Acyl_CoA_acyltransferase"/>
</dbReference>
<evidence type="ECO:0000313" key="8">
    <source>
        <dbReference type="EMBL" id="MEN3069571.1"/>
    </source>
</evidence>
<comment type="function">
    <text evidence="5 6">Acetylates the N-terminal alanine of ribosomal protein bS18.</text>
</comment>
<organism evidence="8 9">
    <name type="scientific">Uliginosibacterium sediminicola</name>
    <dbReference type="NCBI Taxonomy" id="2024550"/>
    <lineage>
        <taxon>Bacteria</taxon>
        <taxon>Pseudomonadati</taxon>
        <taxon>Pseudomonadota</taxon>
        <taxon>Betaproteobacteria</taxon>
        <taxon>Rhodocyclales</taxon>
        <taxon>Zoogloeaceae</taxon>
        <taxon>Uliginosibacterium</taxon>
    </lineage>
</organism>
<evidence type="ECO:0000313" key="9">
    <source>
        <dbReference type="Proteomes" id="UP001410394"/>
    </source>
</evidence>
<feature type="binding site" evidence="5">
    <location>
        <position position="109"/>
    </location>
    <ligand>
        <name>acetyl-CoA</name>
        <dbReference type="ChEBI" id="CHEBI:57288"/>
    </ligand>
</feature>
<keyword evidence="8" id="KW-0689">Ribosomal protein</keyword>
<evidence type="ECO:0000256" key="2">
    <source>
        <dbReference type="ARBA" id="ARBA00022490"/>
    </source>
</evidence>
<evidence type="ECO:0000256" key="5">
    <source>
        <dbReference type="HAMAP-Rule" id="MF_02210"/>
    </source>
</evidence>
<dbReference type="InterPro" id="IPR043690">
    <property type="entry name" value="RimI"/>
</dbReference>
<evidence type="ECO:0000259" key="7">
    <source>
        <dbReference type="PROSITE" id="PS51186"/>
    </source>
</evidence>
<dbReference type="NCBIfam" id="TIGR01575">
    <property type="entry name" value="rimI"/>
    <property type="match status" value="1"/>
</dbReference>
<proteinExistence type="inferred from homology"/>
<sequence>MSLAFRPMSGADLDWVSAAEREIYTFPWSRQNFADSLHAGYSSWVAELEGEACGYAVLMLVLDEAHLLNISVLEALRGRGLGSLLLDQLCAVSRQGGATQMFLEVRRSNAAGLRLYEKWGFSEIGVRKGYYPAPQGREDAIVMRRAL</sequence>
<comment type="catalytic activity">
    <reaction evidence="5 6">
        <text>N-terminal L-alanyl-[ribosomal protein bS18] + acetyl-CoA = N-terminal N(alpha)-acetyl-L-alanyl-[ribosomal protein bS18] + CoA + H(+)</text>
        <dbReference type="Rhea" id="RHEA:43756"/>
        <dbReference type="Rhea" id="RHEA-COMP:10676"/>
        <dbReference type="Rhea" id="RHEA-COMP:10677"/>
        <dbReference type="ChEBI" id="CHEBI:15378"/>
        <dbReference type="ChEBI" id="CHEBI:57287"/>
        <dbReference type="ChEBI" id="CHEBI:57288"/>
        <dbReference type="ChEBI" id="CHEBI:64718"/>
        <dbReference type="ChEBI" id="CHEBI:83683"/>
        <dbReference type="EC" id="2.3.1.266"/>
    </reaction>
</comment>
<evidence type="ECO:0000256" key="4">
    <source>
        <dbReference type="ARBA" id="ARBA00023315"/>
    </source>
</evidence>
<protein>
    <recommendedName>
        <fullName evidence="5 6">[Ribosomal protein bS18]-alanine N-acetyltransferase</fullName>
        <ecNumber evidence="5 6">2.3.1.266</ecNumber>
    </recommendedName>
</protein>
<dbReference type="GO" id="GO:0005840">
    <property type="term" value="C:ribosome"/>
    <property type="evidence" value="ECO:0007669"/>
    <property type="project" value="UniProtKB-KW"/>
</dbReference>
<keyword evidence="8" id="KW-0687">Ribonucleoprotein</keyword>
<feature type="domain" description="N-acetyltransferase" evidence="7">
    <location>
        <begin position="3"/>
        <end position="147"/>
    </location>
</feature>
<evidence type="ECO:0000256" key="1">
    <source>
        <dbReference type="ARBA" id="ARBA00005395"/>
    </source>
</evidence>
<comment type="subcellular location">
    <subcellularLocation>
        <location evidence="5 6">Cytoplasm</location>
    </subcellularLocation>
</comment>
<keyword evidence="2 5" id="KW-0963">Cytoplasm</keyword>
<dbReference type="SUPFAM" id="SSF55729">
    <property type="entry name" value="Acyl-CoA N-acyltransferases (Nat)"/>
    <property type="match status" value="1"/>
</dbReference>
<dbReference type="Pfam" id="PF00583">
    <property type="entry name" value="Acetyltransf_1"/>
    <property type="match status" value="1"/>
</dbReference>
<dbReference type="PROSITE" id="PS51186">
    <property type="entry name" value="GNAT"/>
    <property type="match status" value="1"/>
</dbReference>
<dbReference type="EMBL" id="JBDIVE010000007">
    <property type="protein sequence ID" value="MEN3069571.1"/>
    <property type="molecule type" value="Genomic_DNA"/>
</dbReference>
<gene>
    <name evidence="5 8" type="primary">rimI</name>
    <name evidence="8" type="ORF">ABDB84_13865</name>
</gene>
<keyword evidence="3 5" id="KW-0808">Transferase</keyword>
<dbReference type="PANTHER" id="PTHR43420">
    <property type="entry name" value="ACETYLTRANSFERASE"/>
    <property type="match status" value="1"/>
</dbReference>
<reference evidence="8 9" key="1">
    <citation type="journal article" date="2018" name="Int. J. Syst. Evol. Microbiol.">
        <title>Uliginosibacterium sediminicola sp. nov., isolated from freshwater sediment.</title>
        <authorList>
            <person name="Hwang W.M."/>
            <person name="Kim S.M."/>
            <person name="Kang K."/>
            <person name="Ahn T.Y."/>
        </authorList>
    </citation>
    <scope>NUCLEOTIDE SEQUENCE [LARGE SCALE GENOMIC DNA]</scope>
    <source>
        <strain evidence="8 9">M1-21</strain>
    </source>
</reference>
<dbReference type="CDD" id="cd04301">
    <property type="entry name" value="NAT_SF"/>
    <property type="match status" value="1"/>
</dbReference>
<dbReference type="InterPro" id="IPR000182">
    <property type="entry name" value="GNAT_dom"/>
</dbReference>
<feature type="active site" description="Proton acceptor" evidence="5">
    <location>
        <position position="104"/>
    </location>
</feature>
<comment type="caution">
    <text evidence="8">The sequence shown here is derived from an EMBL/GenBank/DDBJ whole genome shotgun (WGS) entry which is preliminary data.</text>
</comment>
<dbReference type="HAMAP" id="MF_02210">
    <property type="entry name" value="RimI"/>
    <property type="match status" value="1"/>
</dbReference>
<evidence type="ECO:0000256" key="6">
    <source>
        <dbReference type="RuleBase" id="RU363094"/>
    </source>
</evidence>